<keyword evidence="1" id="KW-0472">Membrane</keyword>
<keyword evidence="1" id="KW-0812">Transmembrane</keyword>
<dbReference type="Pfam" id="PF14007">
    <property type="entry name" value="YtpI"/>
    <property type="match status" value="1"/>
</dbReference>
<evidence type="ECO:0000313" key="2">
    <source>
        <dbReference type="EMBL" id="STX10294.1"/>
    </source>
</evidence>
<dbReference type="EMBL" id="SNZG01000008">
    <property type="protein sequence ID" value="TDR40555.1"/>
    <property type="molecule type" value="Genomic_DNA"/>
</dbReference>
<dbReference type="Proteomes" id="UP000254330">
    <property type="component" value="Unassembled WGS sequence"/>
</dbReference>
<dbReference type="AlphaFoldDB" id="A0A8B4QCB3"/>
<name>A0A8B4QCB3_9BACL</name>
<proteinExistence type="predicted"/>
<evidence type="ECO:0000313" key="5">
    <source>
        <dbReference type="Proteomes" id="UP000294641"/>
    </source>
</evidence>
<keyword evidence="5" id="KW-1185">Reference proteome</keyword>
<feature type="transmembrane region" description="Helical" evidence="1">
    <location>
        <begin position="67"/>
        <end position="85"/>
    </location>
</feature>
<gene>
    <name evidence="3" type="ORF">DFR61_10869</name>
    <name evidence="2" type="ORF">NCTC10597_02014</name>
</gene>
<organism evidence="2 4">
    <name type="scientific">Kurthia zopfii</name>
    <dbReference type="NCBI Taxonomy" id="1650"/>
    <lineage>
        <taxon>Bacteria</taxon>
        <taxon>Bacillati</taxon>
        <taxon>Bacillota</taxon>
        <taxon>Bacilli</taxon>
        <taxon>Bacillales</taxon>
        <taxon>Caryophanaceae</taxon>
        <taxon>Kurthia</taxon>
    </lineage>
</organism>
<dbReference type="Proteomes" id="UP000294641">
    <property type="component" value="Unassembled WGS sequence"/>
</dbReference>
<keyword evidence="1" id="KW-1133">Transmembrane helix</keyword>
<evidence type="ECO:0000313" key="3">
    <source>
        <dbReference type="EMBL" id="TDR40555.1"/>
    </source>
</evidence>
<protein>
    <submittedName>
        <fullName evidence="3">YtpI-like protein</fullName>
    </submittedName>
</protein>
<comment type="caution">
    <text evidence="2">The sequence shown here is derived from an EMBL/GenBank/DDBJ whole genome shotgun (WGS) entry which is preliminary data.</text>
</comment>
<accession>A0A8B4QCB3</accession>
<dbReference type="InterPro" id="IPR025618">
    <property type="entry name" value="YtpI"/>
</dbReference>
<dbReference type="RefSeq" id="WP_240605509.1">
    <property type="nucleotide sequence ID" value="NZ_BJUE01000004.1"/>
</dbReference>
<reference evidence="2 4" key="1">
    <citation type="submission" date="2018-06" db="EMBL/GenBank/DDBJ databases">
        <authorList>
            <consortium name="Pathogen Informatics"/>
            <person name="Doyle S."/>
        </authorList>
    </citation>
    <scope>NUCLEOTIDE SEQUENCE [LARGE SCALE GENOMIC DNA]</scope>
    <source>
        <strain evidence="2 4">NCTC10597</strain>
    </source>
</reference>
<evidence type="ECO:0000256" key="1">
    <source>
        <dbReference type="SAM" id="Phobius"/>
    </source>
</evidence>
<reference evidence="3 5" key="2">
    <citation type="submission" date="2019-03" db="EMBL/GenBank/DDBJ databases">
        <title>Genomic Encyclopedia of Type Strains, Phase IV (KMG-IV): sequencing the most valuable type-strain genomes for metagenomic binning, comparative biology and taxonomic classification.</title>
        <authorList>
            <person name="Goeker M."/>
        </authorList>
    </citation>
    <scope>NUCLEOTIDE SEQUENCE [LARGE SCALE GENOMIC DNA]</scope>
    <source>
        <strain evidence="3 5">DSM 20580</strain>
    </source>
</reference>
<sequence length="103" mass="12132">MLVLNIILAVFIIITTITFAYFKFKQTRTTLPIRKKWYRYRAGEMLSVFLTLFGINQIFLYPTLITYVIGAIFIIYGVTVFIGNFKRARHYGKFVVEEFSLNN</sequence>
<evidence type="ECO:0000313" key="4">
    <source>
        <dbReference type="Proteomes" id="UP000254330"/>
    </source>
</evidence>
<dbReference type="EMBL" id="UGNP01000001">
    <property type="protein sequence ID" value="STX10294.1"/>
    <property type="molecule type" value="Genomic_DNA"/>
</dbReference>
<feature type="transmembrane region" description="Helical" evidence="1">
    <location>
        <begin position="6"/>
        <end position="24"/>
    </location>
</feature>
<feature type="transmembrane region" description="Helical" evidence="1">
    <location>
        <begin position="45"/>
        <end position="61"/>
    </location>
</feature>